<reference evidence="2 3" key="1">
    <citation type="journal article" date="2018" name="G3 (Bethesda)">
        <title>Phylogenetic and Phylogenomic Definition of Rhizopus Species.</title>
        <authorList>
            <person name="Gryganskyi A.P."/>
            <person name="Golan J."/>
            <person name="Dolatabadi S."/>
            <person name="Mondo S."/>
            <person name="Robb S."/>
            <person name="Idnurm A."/>
            <person name="Muszewska A."/>
            <person name="Steczkiewicz K."/>
            <person name="Masonjones S."/>
            <person name="Liao H.L."/>
            <person name="Gajdeczka M.T."/>
            <person name="Anike F."/>
            <person name="Vuek A."/>
            <person name="Anishchenko I.M."/>
            <person name="Voigt K."/>
            <person name="de Hoog G.S."/>
            <person name="Smith M.E."/>
            <person name="Heitman J."/>
            <person name="Vilgalys R."/>
            <person name="Stajich J.E."/>
        </authorList>
    </citation>
    <scope>NUCLEOTIDE SEQUENCE [LARGE SCALE GENOMIC DNA]</scope>
    <source>
        <strain evidence="2 3">LSU 92-RS-03</strain>
    </source>
</reference>
<dbReference type="Proteomes" id="UP000253551">
    <property type="component" value="Unassembled WGS sequence"/>
</dbReference>
<organism evidence="2 3">
    <name type="scientific">Rhizopus stolonifer</name>
    <name type="common">Rhizopus nigricans</name>
    <dbReference type="NCBI Taxonomy" id="4846"/>
    <lineage>
        <taxon>Eukaryota</taxon>
        <taxon>Fungi</taxon>
        <taxon>Fungi incertae sedis</taxon>
        <taxon>Mucoromycota</taxon>
        <taxon>Mucoromycotina</taxon>
        <taxon>Mucoromycetes</taxon>
        <taxon>Mucorales</taxon>
        <taxon>Mucorineae</taxon>
        <taxon>Rhizopodaceae</taxon>
        <taxon>Rhizopus</taxon>
    </lineage>
</organism>
<dbReference type="EMBL" id="PJQM01005236">
    <property type="protein sequence ID" value="RCH82101.1"/>
    <property type="molecule type" value="Genomic_DNA"/>
</dbReference>
<keyword evidence="3" id="KW-1185">Reference proteome</keyword>
<feature type="region of interest" description="Disordered" evidence="1">
    <location>
        <begin position="125"/>
        <end position="149"/>
    </location>
</feature>
<sequence>MNCPNEFSQYTLSCPVNDISQEFFTINTAPNWGFDNYYQFNCPSESSNHYKNAKKILHSYLNDLHWIQTLKLPEELLRYVSKLKNKKYPLANLKDKTSSHQPIYIKDNYGTINMAKRQNINNHYQANDLATSNTLTTPSRRDDNEEVEEKNSFNSKWKTFLLKAETDESIHKYSPARHGIICSGDNVSGSPHYPTDIYNEYRKKKKGTQQIYSMDQEVCPYIDQ</sequence>
<evidence type="ECO:0000256" key="1">
    <source>
        <dbReference type="SAM" id="MobiDB-lite"/>
    </source>
</evidence>
<protein>
    <submittedName>
        <fullName evidence="2">Uncharacterized protein</fullName>
    </submittedName>
</protein>
<dbReference type="OrthoDB" id="10351271at2759"/>
<feature type="non-terminal residue" evidence="2">
    <location>
        <position position="224"/>
    </location>
</feature>
<proteinExistence type="predicted"/>
<feature type="compositionally biased region" description="Polar residues" evidence="1">
    <location>
        <begin position="125"/>
        <end position="138"/>
    </location>
</feature>
<evidence type="ECO:0000313" key="3">
    <source>
        <dbReference type="Proteomes" id="UP000253551"/>
    </source>
</evidence>
<gene>
    <name evidence="2" type="ORF">CU098_007765</name>
</gene>
<accession>A0A367IX97</accession>
<comment type="caution">
    <text evidence="2">The sequence shown here is derived from an EMBL/GenBank/DDBJ whole genome shotgun (WGS) entry which is preliminary data.</text>
</comment>
<evidence type="ECO:0000313" key="2">
    <source>
        <dbReference type="EMBL" id="RCH82101.1"/>
    </source>
</evidence>
<name>A0A367IX97_RHIST</name>
<dbReference type="AlphaFoldDB" id="A0A367IX97"/>